<comment type="caution">
    <text evidence="2">The sequence shown here is derived from an EMBL/GenBank/DDBJ whole genome shotgun (WGS) entry which is preliminary data.</text>
</comment>
<sequence length="102" mass="12565">MCLYITKNNFNVNKICLKSDKCYERKIFYIVNNTIYKNLVMRIYRCFFNFSLCVLFSIVKMIPTRSFYFPFVPCIFNEFDDQKSYFYDILQKKNSRKFLILF</sequence>
<evidence type="ECO:0000313" key="2">
    <source>
        <dbReference type="EMBL" id="EJW03216.1"/>
    </source>
</evidence>
<accession>J9D606</accession>
<evidence type="ECO:0000313" key="3">
    <source>
        <dbReference type="Proteomes" id="UP000003163"/>
    </source>
</evidence>
<keyword evidence="1" id="KW-1133">Transmembrane helix</keyword>
<proteinExistence type="predicted"/>
<dbReference type="VEuPathDB" id="MicrosporidiaDB:EDEG_02384"/>
<reference evidence="2 3" key="1">
    <citation type="submission" date="2011-08" db="EMBL/GenBank/DDBJ databases">
        <authorList>
            <person name="Liu Z.J."/>
            <person name="Shi F.L."/>
            <person name="Lu J.Q."/>
            <person name="Li M."/>
            <person name="Wang Z.L."/>
        </authorList>
    </citation>
    <scope>NUCLEOTIDE SEQUENCE [LARGE SCALE GENOMIC DNA]</scope>
    <source>
        <strain evidence="2 3">USNM 41457</strain>
    </source>
</reference>
<dbReference type="Proteomes" id="UP000003163">
    <property type="component" value="Unassembled WGS sequence"/>
</dbReference>
<keyword evidence="1" id="KW-0472">Membrane</keyword>
<feature type="transmembrane region" description="Helical" evidence="1">
    <location>
        <begin position="43"/>
        <end position="62"/>
    </location>
</feature>
<evidence type="ECO:0000256" key="1">
    <source>
        <dbReference type="SAM" id="Phobius"/>
    </source>
</evidence>
<name>J9D606_EDHAE</name>
<protein>
    <submittedName>
        <fullName evidence="2">Uncharacterized protein</fullName>
    </submittedName>
</protein>
<dbReference type="EMBL" id="AFBI03000042">
    <property type="protein sequence ID" value="EJW03216.1"/>
    <property type="molecule type" value="Genomic_DNA"/>
</dbReference>
<dbReference type="AlphaFoldDB" id="J9D606"/>
<dbReference type="InParanoid" id="J9D606"/>
<keyword evidence="1" id="KW-0812">Transmembrane</keyword>
<gene>
    <name evidence="2" type="ORF">EDEG_02384</name>
</gene>
<reference evidence="3" key="2">
    <citation type="submission" date="2015-07" db="EMBL/GenBank/DDBJ databases">
        <title>Contrasting host-pathogen interactions and genome evolution in two generalist and specialist microsporidian pathogens of mosquitoes.</title>
        <authorList>
            <consortium name="The Broad Institute Genomics Platform"/>
            <consortium name="The Broad Institute Genome Sequencing Center for Infectious Disease"/>
            <person name="Cuomo C.A."/>
            <person name="Sanscrainte N.D."/>
            <person name="Goldberg J.M."/>
            <person name="Heiman D."/>
            <person name="Young S."/>
            <person name="Zeng Q."/>
            <person name="Becnel J.J."/>
            <person name="Birren B.W."/>
        </authorList>
    </citation>
    <scope>NUCLEOTIDE SEQUENCE [LARGE SCALE GENOMIC DNA]</scope>
    <source>
        <strain evidence="3">USNM 41457</strain>
    </source>
</reference>
<keyword evidence="3" id="KW-1185">Reference proteome</keyword>
<dbReference type="HOGENOM" id="CLU_2277434_0_0_1"/>
<organism evidence="2 3">
    <name type="scientific">Edhazardia aedis (strain USNM 41457)</name>
    <name type="common">Microsporidian parasite</name>
    <dbReference type="NCBI Taxonomy" id="1003232"/>
    <lineage>
        <taxon>Eukaryota</taxon>
        <taxon>Fungi</taxon>
        <taxon>Fungi incertae sedis</taxon>
        <taxon>Microsporidia</taxon>
        <taxon>Edhazardia</taxon>
    </lineage>
</organism>